<reference evidence="1 2" key="2">
    <citation type="journal article" date="2015" name="Stand. Genomic Sci.">
        <title>Draft genome sequence of marine-derived Streptomyces sp. TP-A0598, a producer of anti-MRSA antibiotic lydicamycins.</title>
        <authorList>
            <person name="Komaki H."/>
            <person name="Ichikawa N."/>
            <person name="Hosoyama A."/>
            <person name="Fujita N."/>
            <person name="Igarashi Y."/>
        </authorList>
    </citation>
    <scope>NUCLEOTIDE SEQUENCE [LARGE SCALE GENOMIC DNA]</scope>
    <source>
        <strain evidence="1 2">NBRC 110027</strain>
    </source>
</reference>
<keyword evidence="2" id="KW-1185">Reference proteome</keyword>
<name>A0A0P4R720_9ACTN</name>
<dbReference type="Proteomes" id="UP000048965">
    <property type="component" value="Unassembled WGS sequence"/>
</dbReference>
<dbReference type="RefSeq" id="WP_042153465.1">
    <property type="nucleotide sequence ID" value="NZ_BBNO01000003.1"/>
</dbReference>
<evidence type="ECO:0000313" key="2">
    <source>
        <dbReference type="Proteomes" id="UP000048965"/>
    </source>
</evidence>
<organism evidence="1 2">
    <name type="scientific">Streptomyces lydicamycinicus</name>
    <dbReference type="NCBI Taxonomy" id="1546107"/>
    <lineage>
        <taxon>Bacteria</taxon>
        <taxon>Bacillati</taxon>
        <taxon>Actinomycetota</taxon>
        <taxon>Actinomycetes</taxon>
        <taxon>Kitasatosporales</taxon>
        <taxon>Streptomycetaceae</taxon>
        <taxon>Streptomyces</taxon>
    </lineage>
</organism>
<dbReference type="OrthoDB" id="4328597at2"/>
<dbReference type="AlphaFoldDB" id="A0A0P4R720"/>
<protein>
    <submittedName>
        <fullName evidence="1">Uncharacterized protein</fullName>
    </submittedName>
</protein>
<proteinExistence type="predicted"/>
<accession>A0A0P4R720</accession>
<comment type="caution">
    <text evidence="1">The sequence shown here is derived from an EMBL/GenBank/DDBJ whole genome shotgun (WGS) entry which is preliminary data.</text>
</comment>
<sequence>MEWQSEEFGASHEGMAGAVLADGSEPGPVYLDAGSGSHVHQTKQWWAYNGRLGRQRADHMRGACSCGWRGARHYPIDWDQMNDRRYYDFDPPGPYEDWQAHIDEVESRSVPLPTEVADLLDRLDDQLTALADQAPLAALKAVASLERTTGRVGRDAACAAEADEDSWEAIGQALGLTAKDARSRLTRYYLRH</sequence>
<evidence type="ECO:0000313" key="1">
    <source>
        <dbReference type="EMBL" id="GAO08254.1"/>
    </source>
</evidence>
<dbReference type="EMBL" id="BBNO01000003">
    <property type="protein sequence ID" value="GAO08254.1"/>
    <property type="molecule type" value="Genomic_DNA"/>
</dbReference>
<gene>
    <name evidence="1" type="ORF">TPA0598_03_07150</name>
</gene>
<reference evidence="2" key="1">
    <citation type="submission" date="2014-09" db="EMBL/GenBank/DDBJ databases">
        <title>Whole genome shotgun sequence of Streptomyces sp. NBRC 110027.</title>
        <authorList>
            <person name="Komaki H."/>
            <person name="Ichikawa N."/>
            <person name="Katano-Makiyama Y."/>
            <person name="Hosoyama A."/>
            <person name="Hashimoto M."/>
            <person name="Uohara A."/>
            <person name="Kitahashi Y."/>
            <person name="Ohji S."/>
            <person name="Kimura A."/>
            <person name="Yamazoe A."/>
            <person name="Igarashi Y."/>
            <person name="Fujita N."/>
        </authorList>
    </citation>
    <scope>NUCLEOTIDE SEQUENCE [LARGE SCALE GENOMIC DNA]</scope>
    <source>
        <strain evidence="2">NBRC 110027</strain>
    </source>
</reference>